<evidence type="ECO:0000313" key="10">
    <source>
        <dbReference type="EMBL" id="SFT52289.1"/>
    </source>
</evidence>
<keyword evidence="5 8" id="KW-0812">Transmembrane</keyword>
<feature type="transmembrane region" description="Helical" evidence="9">
    <location>
        <begin position="230"/>
        <end position="250"/>
    </location>
</feature>
<keyword evidence="11" id="KW-1185">Reference proteome</keyword>
<dbReference type="Proteomes" id="UP000236454">
    <property type="component" value="Unassembled WGS sequence"/>
</dbReference>
<feature type="transmembrane region" description="Helical" evidence="9">
    <location>
        <begin position="6"/>
        <end position="25"/>
    </location>
</feature>
<feature type="transmembrane region" description="Helical" evidence="9">
    <location>
        <begin position="86"/>
        <end position="106"/>
    </location>
</feature>
<dbReference type="Gene3D" id="1.10.3470.10">
    <property type="entry name" value="ABC transporter involved in vitamin B12 uptake, BtuC"/>
    <property type="match status" value="1"/>
</dbReference>
<keyword evidence="7 9" id="KW-0472">Membrane</keyword>
<gene>
    <name evidence="10" type="ORF">SAMN05216474_1065</name>
</gene>
<proteinExistence type="inferred from homology"/>
<evidence type="ECO:0000256" key="8">
    <source>
        <dbReference type="RuleBase" id="RU003943"/>
    </source>
</evidence>
<feature type="transmembrane region" description="Helical" evidence="9">
    <location>
        <begin position="203"/>
        <end position="223"/>
    </location>
</feature>
<feature type="transmembrane region" description="Helical" evidence="9">
    <location>
        <begin position="177"/>
        <end position="197"/>
    </location>
</feature>
<dbReference type="EMBL" id="FPAS01000001">
    <property type="protein sequence ID" value="SFT52289.1"/>
    <property type="molecule type" value="Genomic_DNA"/>
</dbReference>
<comment type="subcellular location">
    <subcellularLocation>
        <location evidence="1 8">Cell membrane</location>
        <topology evidence="1 8">Multi-pass membrane protein</topology>
    </subcellularLocation>
</comment>
<keyword evidence="6 9" id="KW-1133">Transmembrane helix</keyword>
<dbReference type="InterPro" id="IPR037294">
    <property type="entry name" value="ABC_BtuC-like"/>
</dbReference>
<feature type="transmembrane region" description="Helical" evidence="9">
    <location>
        <begin position="256"/>
        <end position="278"/>
    </location>
</feature>
<dbReference type="GO" id="GO:0010043">
    <property type="term" value="P:response to zinc ion"/>
    <property type="evidence" value="ECO:0007669"/>
    <property type="project" value="TreeGrafter"/>
</dbReference>
<dbReference type="SUPFAM" id="SSF81345">
    <property type="entry name" value="ABC transporter involved in vitamin B12 uptake, BtuC"/>
    <property type="match status" value="1"/>
</dbReference>
<evidence type="ECO:0000256" key="3">
    <source>
        <dbReference type="ARBA" id="ARBA00022448"/>
    </source>
</evidence>
<evidence type="ECO:0000256" key="9">
    <source>
        <dbReference type="SAM" id="Phobius"/>
    </source>
</evidence>
<dbReference type="GO" id="GO:0043190">
    <property type="term" value="C:ATP-binding cassette (ABC) transporter complex"/>
    <property type="evidence" value="ECO:0007669"/>
    <property type="project" value="InterPro"/>
</dbReference>
<organism evidence="10 11">
    <name type="scientific">Lishizhenia tianjinensis</name>
    <dbReference type="NCBI Taxonomy" id="477690"/>
    <lineage>
        <taxon>Bacteria</taxon>
        <taxon>Pseudomonadati</taxon>
        <taxon>Bacteroidota</taxon>
        <taxon>Flavobacteriia</taxon>
        <taxon>Flavobacteriales</taxon>
        <taxon>Crocinitomicaceae</taxon>
        <taxon>Lishizhenia</taxon>
    </lineage>
</organism>
<protein>
    <submittedName>
        <fullName evidence="10">Manganese/zinc/iron transport system permease protein</fullName>
    </submittedName>
</protein>
<keyword evidence="3 8" id="KW-0813">Transport</keyword>
<evidence type="ECO:0000256" key="6">
    <source>
        <dbReference type="ARBA" id="ARBA00022989"/>
    </source>
</evidence>
<accession>A0A1I6YP76</accession>
<reference evidence="10 11" key="1">
    <citation type="submission" date="2016-10" db="EMBL/GenBank/DDBJ databases">
        <authorList>
            <person name="de Groot N.N."/>
        </authorList>
    </citation>
    <scope>NUCLEOTIDE SEQUENCE [LARGE SCALE GENOMIC DNA]</scope>
    <source>
        <strain evidence="10 11">CGMCC 1.7005</strain>
    </source>
</reference>
<sequence>MNNLLVMLTAVLIGTSCSLLGSFLILRKSVMIGDAISHSVLPGIVLAFIFTEERAALPILIGAAVFGVLTTMFIQFLQRKSNVQEGAAIGISFTFFFALGVIMIALSTGGNVDIDQDCVLFGEIASTYLDKIFVNGYFVGTRSILTIAPVLLIVILFVVFGMKGLRLTSFNEDYAKALGINVNAWNYALLMLVSITAVLSFEAVGAVLVVGFLTIPPASAYLITNNLSKMLWLSVVFTLLSAVGGTLLALTLDVTISGMIVSVAGILFLLTWSGKIIMTKSKKIEKLSEV</sequence>
<comment type="similarity">
    <text evidence="2 8">Belongs to the ABC-3 integral membrane protein family.</text>
</comment>
<evidence type="ECO:0000256" key="4">
    <source>
        <dbReference type="ARBA" id="ARBA00022475"/>
    </source>
</evidence>
<evidence type="ECO:0000256" key="5">
    <source>
        <dbReference type="ARBA" id="ARBA00022692"/>
    </source>
</evidence>
<evidence type="ECO:0000256" key="7">
    <source>
        <dbReference type="ARBA" id="ARBA00023136"/>
    </source>
</evidence>
<dbReference type="AlphaFoldDB" id="A0A1I6YP76"/>
<evidence type="ECO:0000313" key="11">
    <source>
        <dbReference type="Proteomes" id="UP000236454"/>
    </source>
</evidence>
<dbReference type="STRING" id="477690.SAMN05216474_1065"/>
<feature type="transmembrane region" description="Helical" evidence="9">
    <location>
        <begin position="144"/>
        <end position="165"/>
    </location>
</feature>
<dbReference type="GO" id="GO:0055085">
    <property type="term" value="P:transmembrane transport"/>
    <property type="evidence" value="ECO:0007669"/>
    <property type="project" value="InterPro"/>
</dbReference>
<dbReference type="PANTHER" id="PTHR30477:SF8">
    <property type="entry name" value="METAL TRANSPORT SYSTEM MEMBRANE PROTEIN CT_070-RELATED"/>
    <property type="match status" value="1"/>
</dbReference>
<dbReference type="Pfam" id="PF00950">
    <property type="entry name" value="ABC-3"/>
    <property type="match status" value="1"/>
</dbReference>
<keyword evidence="4" id="KW-1003">Cell membrane</keyword>
<evidence type="ECO:0000256" key="1">
    <source>
        <dbReference type="ARBA" id="ARBA00004651"/>
    </source>
</evidence>
<dbReference type="CDD" id="cd06550">
    <property type="entry name" value="TM_ABC_iron-siderophores_like"/>
    <property type="match status" value="1"/>
</dbReference>
<feature type="transmembrane region" description="Helical" evidence="9">
    <location>
        <begin position="32"/>
        <end position="50"/>
    </location>
</feature>
<feature type="transmembrane region" description="Helical" evidence="9">
    <location>
        <begin position="56"/>
        <end position="74"/>
    </location>
</feature>
<dbReference type="InterPro" id="IPR001626">
    <property type="entry name" value="ABC_TroCD"/>
</dbReference>
<name>A0A1I6YP76_9FLAO</name>
<dbReference type="PANTHER" id="PTHR30477">
    <property type="entry name" value="ABC-TRANSPORTER METAL-BINDING PROTEIN"/>
    <property type="match status" value="1"/>
</dbReference>
<evidence type="ECO:0000256" key="2">
    <source>
        <dbReference type="ARBA" id="ARBA00008034"/>
    </source>
</evidence>